<evidence type="ECO:0000313" key="2">
    <source>
        <dbReference type="Proteomes" id="UP000276506"/>
    </source>
</evidence>
<accession>A0A3R8V718</accession>
<dbReference type="EMBL" id="RHQL01000002">
    <property type="protein sequence ID" value="RRV13465.1"/>
    <property type="molecule type" value="Genomic_DNA"/>
</dbReference>
<proteinExistence type="predicted"/>
<dbReference type="Gene3D" id="3.40.50.12780">
    <property type="entry name" value="N-terminal domain of ligase-like"/>
    <property type="match status" value="1"/>
</dbReference>
<dbReference type="AlphaFoldDB" id="A0A3R8V718"/>
<reference evidence="1 2" key="1">
    <citation type="submission" date="2018-10" db="EMBL/GenBank/DDBJ databases">
        <title>Transmission dynamics of multidrug resistant bacteria on intensive care unit surfaces.</title>
        <authorList>
            <person name="D'Souza A.W."/>
            <person name="Potter R.F."/>
            <person name="Wallace M."/>
            <person name="Shupe A."/>
            <person name="Patel S."/>
            <person name="Sun S."/>
            <person name="Gul D."/>
            <person name="Kwon J.H."/>
            <person name="Andleeb S."/>
            <person name="Burnham C.-A.D."/>
            <person name="Dantas G."/>
        </authorList>
    </citation>
    <scope>NUCLEOTIDE SEQUENCE [LARGE SCALE GENOMIC DNA]</scope>
    <source>
        <strain evidence="1 2">PX_177</strain>
    </source>
</reference>
<dbReference type="SUPFAM" id="SSF56801">
    <property type="entry name" value="Acetyl-CoA synthetase-like"/>
    <property type="match status" value="1"/>
</dbReference>
<evidence type="ECO:0000313" key="1">
    <source>
        <dbReference type="EMBL" id="RRV13465.1"/>
    </source>
</evidence>
<dbReference type="Proteomes" id="UP000276506">
    <property type="component" value="Unassembled WGS sequence"/>
</dbReference>
<dbReference type="InterPro" id="IPR042099">
    <property type="entry name" value="ANL_N_sf"/>
</dbReference>
<comment type="caution">
    <text evidence="1">The sequence shown here is derived from an EMBL/GenBank/DDBJ whole genome shotgun (WGS) entry which is preliminary data.</text>
</comment>
<organism evidence="1 2">
    <name type="scientific">Stutzerimonas xanthomarina</name>
    <dbReference type="NCBI Taxonomy" id="271420"/>
    <lineage>
        <taxon>Bacteria</taxon>
        <taxon>Pseudomonadati</taxon>
        <taxon>Pseudomonadota</taxon>
        <taxon>Gammaproteobacteria</taxon>
        <taxon>Pseudomonadales</taxon>
        <taxon>Pseudomonadaceae</taxon>
        <taxon>Stutzerimonas</taxon>
    </lineage>
</organism>
<sequence>MRGRGVCLGYVDPEQNREAFDAGGFYRTGDLAVLRKDGYLAVTGRLKDVHHS</sequence>
<gene>
    <name evidence="1" type="ORF">EGJ28_07610</name>
</gene>
<protein>
    <submittedName>
        <fullName evidence="1">Uncharacterized protein</fullName>
    </submittedName>
</protein>
<name>A0A3R8V718_9GAMM</name>